<evidence type="ECO:0000256" key="3">
    <source>
        <dbReference type="ARBA" id="ARBA00022692"/>
    </source>
</evidence>
<comment type="caution">
    <text evidence="8">The sequence shown here is derived from an EMBL/GenBank/DDBJ whole genome shotgun (WGS) entry which is preliminary data.</text>
</comment>
<evidence type="ECO:0000313" key="8">
    <source>
        <dbReference type="EMBL" id="KAF4658260.1"/>
    </source>
</evidence>
<dbReference type="InterPro" id="IPR020846">
    <property type="entry name" value="MFS_dom"/>
</dbReference>
<feature type="transmembrane region" description="Helical" evidence="6">
    <location>
        <begin position="140"/>
        <end position="161"/>
    </location>
</feature>
<dbReference type="EMBL" id="JAAPAO010000501">
    <property type="protein sequence ID" value="KAF4658260.1"/>
    <property type="molecule type" value="Genomic_DNA"/>
</dbReference>
<dbReference type="GO" id="GO:0022857">
    <property type="term" value="F:transmembrane transporter activity"/>
    <property type="evidence" value="ECO:0007669"/>
    <property type="project" value="InterPro"/>
</dbReference>
<dbReference type="PROSITE" id="PS50850">
    <property type="entry name" value="MFS"/>
    <property type="match status" value="1"/>
</dbReference>
<accession>A0A7J6LGZ4</accession>
<dbReference type="PANTHER" id="PTHR23504:SF15">
    <property type="entry name" value="MAJOR FACILITATOR SUPERFAMILY (MFS) PROFILE DOMAIN-CONTAINING PROTEIN"/>
    <property type="match status" value="1"/>
</dbReference>
<feature type="transmembrane region" description="Helical" evidence="6">
    <location>
        <begin position="115"/>
        <end position="134"/>
    </location>
</feature>
<evidence type="ECO:0000256" key="1">
    <source>
        <dbReference type="ARBA" id="ARBA00004141"/>
    </source>
</evidence>
<sequence>MAAWKNILLIPDHPRQGPLSADDYYNLSPTRRLVYRLRYHPRRIVDLILLFGSLLIEWMANTMLAPMTPWYVANLAPNMDQGTAASIIMASYAIGTFCSSLVTGPLSDRIGRRPVIILAMTIFMVSQFLVANSWDLGSFAGFRAMGGVAAGTRPVIMSYMIDSSRAVDMKMYGVFFGLCIVVGQAIGPSIGGALAEITLSFPFYFVGVLGAVLVILLLLFLTESLIKDENGMPIRKVGCEGQCDMAKNKYLIPTVMCMSLAAFSGQYLEINWSTVFGLLGSEQYHLNPSQNGGVLSIEVIATIFVNVIYVPLTRLIEPALLASIGYAISCLIVVVPFIDNLVGVIFLGMAIQGGVGLYFAGMAYFSTMICPPKTRGLVNSIIMASANSGGVFGPFAAGNLYDMDPADPFYLSVGISCLGVITCIGMAVGIRYQQHLNKKAMTEGSTDDESACNSDVAGQA</sequence>
<dbReference type="PANTHER" id="PTHR23504">
    <property type="entry name" value="MAJOR FACILITATOR SUPERFAMILY DOMAIN-CONTAINING PROTEIN 10"/>
    <property type="match status" value="1"/>
</dbReference>
<evidence type="ECO:0000256" key="6">
    <source>
        <dbReference type="SAM" id="Phobius"/>
    </source>
</evidence>
<feature type="domain" description="Major facilitator superfamily (MFS) profile" evidence="7">
    <location>
        <begin position="45"/>
        <end position="431"/>
    </location>
</feature>
<evidence type="ECO:0000256" key="2">
    <source>
        <dbReference type="ARBA" id="ARBA00022448"/>
    </source>
</evidence>
<feature type="transmembrane region" description="Helical" evidence="6">
    <location>
        <begin position="84"/>
        <end position="103"/>
    </location>
</feature>
<keyword evidence="4 6" id="KW-1133">Transmembrane helix</keyword>
<feature type="transmembrane region" description="Helical" evidence="6">
    <location>
        <begin position="344"/>
        <end position="365"/>
    </location>
</feature>
<evidence type="ECO:0000259" key="7">
    <source>
        <dbReference type="PROSITE" id="PS50850"/>
    </source>
</evidence>
<dbReference type="Pfam" id="PF07690">
    <property type="entry name" value="MFS_1"/>
    <property type="match status" value="1"/>
</dbReference>
<protein>
    <recommendedName>
        <fullName evidence="7">Major facilitator superfamily (MFS) profile domain-containing protein</fullName>
    </recommendedName>
</protein>
<keyword evidence="5 6" id="KW-0472">Membrane</keyword>
<feature type="transmembrane region" description="Helical" evidence="6">
    <location>
        <begin position="250"/>
        <end position="268"/>
    </location>
</feature>
<comment type="subcellular location">
    <subcellularLocation>
        <location evidence="1">Membrane</location>
        <topology evidence="1">Multi-pass membrane protein</topology>
    </subcellularLocation>
</comment>
<feature type="transmembrane region" description="Helical" evidence="6">
    <location>
        <begin position="173"/>
        <end position="195"/>
    </location>
</feature>
<dbReference type="SUPFAM" id="SSF103473">
    <property type="entry name" value="MFS general substrate transporter"/>
    <property type="match status" value="1"/>
</dbReference>
<keyword evidence="3 6" id="KW-0812">Transmembrane</keyword>
<dbReference type="PRINTS" id="PR01035">
    <property type="entry name" value="TCRTETA"/>
</dbReference>
<dbReference type="GO" id="GO:0016020">
    <property type="term" value="C:membrane"/>
    <property type="evidence" value="ECO:0007669"/>
    <property type="project" value="UniProtKB-SubCell"/>
</dbReference>
<dbReference type="PROSITE" id="PS00216">
    <property type="entry name" value="SUGAR_TRANSPORT_1"/>
    <property type="match status" value="1"/>
</dbReference>
<dbReference type="AlphaFoldDB" id="A0A7J6LGZ4"/>
<dbReference type="Gene3D" id="1.20.1250.20">
    <property type="entry name" value="MFS general substrate transporter like domains"/>
    <property type="match status" value="1"/>
</dbReference>
<keyword evidence="9" id="KW-1185">Reference proteome</keyword>
<feature type="transmembrane region" description="Helical" evidence="6">
    <location>
        <begin position="293"/>
        <end position="312"/>
    </location>
</feature>
<feature type="transmembrane region" description="Helical" evidence="6">
    <location>
        <begin position="44"/>
        <end position="64"/>
    </location>
</feature>
<dbReference type="OrthoDB" id="419174at2759"/>
<evidence type="ECO:0000256" key="5">
    <source>
        <dbReference type="ARBA" id="ARBA00023136"/>
    </source>
</evidence>
<evidence type="ECO:0000256" key="4">
    <source>
        <dbReference type="ARBA" id="ARBA00022989"/>
    </source>
</evidence>
<organism evidence="8 9">
    <name type="scientific">Perkinsus chesapeaki</name>
    <name type="common">Clam parasite</name>
    <name type="synonym">Perkinsus andrewsi</name>
    <dbReference type="NCBI Taxonomy" id="330153"/>
    <lineage>
        <taxon>Eukaryota</taxon>
        <taxon>Sar</taxon>
        <taxon>Alveolata</taxon>
        <taxon>Perkinsozoa</taxon>
        <taxon>Perkinsea</taxon>
        <taxon>Perkinsida</taxon>
        <taxon>Perkinsidae</taxon>
        <taxon>Perkinsus</taxon>
    </lineage>
</organism>
<dbReference type="Proteomes" id="UP000591131">
    <property type="component" value="Unassembled WGS sequence"/>
</dbReference>
<dbReference type="InterPro" id="IPR005829">
    <property type="entry name" value="Sugar_transporter_CS"/>
</dbReference>
<reference evidence="8 9" key="1">
    <citation type="submission" date="2020-04" db="EMBL/GenBank/DDBJ databases">
        <title>Perkinsus chesapeaki whole genome sequence.</title>
        <authorList>
            <person name="Bogema D.R."/>
        </authorList>
    </citation>
    <scope>NUCLEOTIDE SEQUENCE [LARGE SCALE GENOMIC DNA]</scope>
    <source>
        <strain evidence="8">ATCC PRA-425</strain>
    </source>
</reference>
<dbReference type="InterPro" id="IPR036259">
    <property type="entry name" value="MFS_trans_sf"/>
</dbReference>
<dbReference type="InterPro" id="IPR011701">
    <property type="entry name" value="MFS"/>
</dbReference>
<feature type="transmembrane region" description="Helical" evidence="6">
    <location>
        <begin position="319"/>
        <end position="338"/>
    </location>
</feature>
<feature type="transmembrane region" description="Helical" evidence="6">
    <location>
        <begin position="377"/>
        <end position="397"/>
    </location>
</feature>
<keyword evidence="2" id="KW-0813">Transport</keyword>
<feature type="transmembrane region" description="Helical" evidence="6">
    <location>
        <begin position="409"/>
        <end position="430"/>
    </location>
</feature>
<name>A0A7J6LGZ4_PERCH</name>
<feature type="transmembrane region" description="Helical" evidence="6">
    <location>
        <begin position="201"/>
        <end position="226"/>
    </location>
</feature>
<gene>
    <name evidence="8" type="ORF">FOL47_008100</name>
</gene>
<dbReference type="InterPro" id="IPR001958">
    <property type="entry name" value="Tet-R_TetA/multi-R_MdtG-like"/>
</dbReference>
<evidence type="ECO:0000313" key="9">
    <source>
        <dbReference type="Proteomes" id="UP000591131"/>
    </source>
</evidence>
<proteinExistence type="predicted"/>